<dbReference type="PaxDb" id="35128-Thaps5655"/>
<dbReference type="eggNOG" id="ENOG502SNSQ">
    <property type="taxonomic scope" value="Eukaryota"/>
</dbReference>
<sequence length="281" mass="31192">MNTNLIISFMGPHRNISNLLPRLIVLVALASSSQYIKHHASAFSVRRHFAPLKPCAQHHHTSSLDVQYSYQEDGDSNVENSQLSQYMERRRFLHSLFTSTSAIALSSTSVPLPSNAATRDPKTGILLPSVGEIESSIPSTWDEDDNPFASTSTSSFSRLDSTSDTIFYTEPRFVEHVDEQAVESMTSYISNVLIHPGDSVLDLCSSWTSHIKDPSSLNLKRVSGLGMNAKELEANSALTDWTILDLNADKNARLPYENASFDVAMCQLSIDYLIHPLEVMK</sequence>
<dbReference type="PANTHER" id="PTHR43036:SF2">
    <property type="entry name" value="OS04G0481300 PROTEIN"/>
    <property type="match status" value="1"/>
</dbReference>
<protein>
    <recommendedName>
        <fullName evidence="3">Methyltransferase type 11 domain-containing protein</fullName>
    </recommendedName>
</protein>
<gene>
    <name evidence="1" type="ORF">THAPSDRAFT_5655</name>
</gene>
<dbReference type="HOGENOM" id="CLU_992056_0_0_1"/>
<keyword evidence="2" id="KW-1185">Reference proteome</keyword>
<evidence type="ECO:0000313" key="2">
    <source>
        <dbReference type="Proteomes" id="UP000001449"/>
    </source>
</evidence>
<evidence type="ECO:0008006" key="3">
    <source>
        <dbReference type="Google" id="ProtNLM"/>
    </source>
</evidence>
<reference evidence="1 2" key="2">
    <citation type="journal article" date="2008" name="Nature">
        <title>The Phaeodactylum genome reveals the evolutionary history of diatom genomes.</title>
        <authorList>
            <person name="Bowler C."/>
            <person name="Allen A.E."/>
            <person name="Badger J.H."/>
            <person name="Grimwood J."/>
            <person name="Jabbari K."/>
            <person name="Kuo A."/>
            <person name="Maheswari U."/>
            <person name="Martens C."/>
            <person name="Maumus F."/>
            <person name="Otillar R.P."/>
            <person name="Rayko E."/>
            <person name="Salamov A."/>
            <person name="Vandepoele K."/>
            <person name="Beszteri B."/>
            <person name="Gruber A."/>
            <person name="Heijde M."/>
            <person name="Katinka M."/>
            <person name="Mock T."/>
            <person name="Valentin K."/>
            <person name="Verret F."/>
            <person name="Berges J.A."/>
            <person name="Brownlee C."/>
            <person name="Cadoret J.P."/>
            <person name="Chiovitti A."/>
            <person name="Choi C.J."/>
            <person name="Coesel S."/>
            <person name="De Martino A."/>
            <person name="Detter J.C."/>
            <person name="Durkin C."/>
            <person name="Falciatore A."/>
            <person name="Fournet J."/>
            <person name="Haruta M."/>
            <person name="Huysman M.J."/>
            <person name="Jenkins B.D."/>
            <person name="Jiroutova K."/>
            <person name="Jorgensen R.E."/>
            <person name="Joubert Y."/>
            <person name="Kaplan A."/>
            <person name="Kroger N."/>
            <person name="Kroth P.G."/>
            <person name="La Roche J."/>
            <person name="Lindquist E."/>
            <person name="Lommer M."/>
            <person name="Martin-Jezequel V."/>
            <person name="Lopez P.J."/>
            <person name="Lucas S."/>
            <person name="Mangogna M."/>
            <person name="McGinnis K."/>
            <person name="Medlin L.K."/>
            <person name="Montsant A."/>
            <person name="Oudot-Le Secq M.P."/>
            <person name="Napoli C."/>
            <person name="Obornik M."/>
            <person name="Parker M.S."/>
            <person name="Petit J.L."/>
            <person name="Porcel B.M."/>
            <person name="Poulsen N."/>
            <person name="Robison M."/>
            <person name="Rychlewski L."/>
            <person name="Rynearson T.A."/>
            <person name="Schmutz J."/>
            <person name="Shapiro H."/>
            <person name="Siaut M."/>
            <person name="Stanley M."/>
            <person name="Sussman M.R."/>
            <person name="Taylor A.R."/>
            <person name="Vardi A."/>
            <person name="von Dassow P."/>
            <person name="Vyverman W."/>
            <person name="Willis A."/>
            <person name="Wyrwicz L.S."/>
            <person name="Rokhsar D.S."/>
            <person name="Weissenbach J."/>
            <person name="Armbrust E.V."/>
            <person name="Green B.R."/>
            <person name="Van de Peer Y."/>
            <person name="Grigoriev I.V."/>
        </authorList>
    </citation>
    <scope>NUCLEOTIDE SEQUENCE [LARGE SCALE GENOMIC DNA]</scope>
    <source>
        <strain evidence="1 2">CCMP1335</strain>
    </source>
</reference>
<proteinExistence type="predicted"/>
<dbReference type="PANTHER" id="PTHR43036">
    <property type="entry name" value="OSJNBB0011N17.9 PROTEIN"/>
    <property type="match status" value="1"/>
</dbReference>
<dbReference type="GeneID" id="7445212"/>
<dbReference type="Proteomes" id="UP000001449">
    <property type="component" value="Chromosome 5"/>
</dbReference>
<name>B8C3I6_THAPS</name>
<dbReference type="AlphaFoldDB" id="B8C3I6"/>
<dbReference type="RefSeq" id="XP_002290818.1">
    <property type="nucleotide sequence ID" value="XM_002290782.1"/>
</dbReference>
<dbReference type="EMBL" id="CM000642">
    <property type="protein sequence ID" value="EED92570.1"/>
    <property type="molecule type" value="Genomic_DNA"/>
</dbReference>
<organism evidence="1 2">
    <name type="scientific">Thalassiosira pseudonana</name>
    <name type="common">Marine diatom</name>
    <name type="synonym">Cyclotella nana</name>
    <dbReference type="NCBI Taxonomy" id="35128"/>
    <lineage>
        <taxon>Eukaryota</taxon>
        <taxon>Sar</taxon>
        <taxon>Stramenopiles</taxon>
        <taxon>Ochrophyta</taxon>
        <taxon>Bacillariophyta</taxon>
        <taxon>Coscinodiscophyceae</taxon>
        <taxon>Thalassiosirophycidae</taxon>
        <taxon>Thalassiosirales</taxon>
        <taxon>Thalassiosiraceae</taxon>
        <taxon>Thalassiosira</taxon>
    </lineage>
</organism>
<dbReference type="KEGG" id="tps:THAPSDRAFT_5655"/>
<reference evidence="1 2" key="1">
    <citation type="journal article" date="2004" name="Science">
        <title>The genome of the diatom Thalassiosira pseudonana: ecology, evolution, and metabolism.</title>
        <authorList>
            <person name="Armbrust E.V."/>
            <person name="Berges J.A."/>
            <person name="Bowler C."/>
            <person name="Green B.R."/>
            <person name="Martinez D."/>
            <person name="Putnam N.H."/>
            <person name="Zhou S."/>
            <person name="Allen A.E."/>
            <person name="Apt K.E."/>
            <person name="Bechner M."/>
            <person name="Brzezinski M.A."/>
            <person name="Chaal B.K."/>
            <person name="Chiovitti A."/>
            <person name="Davis A.K."/>
            <person name="Demarest M.S."/>
            <person name="Detter J.C."/>
            <person name="Glavina T."/>
            <person name="Goodstein D."/>
            <person name="Hadi M.Z."/>
            <person name="Hellsten U."/>
            <person name="Hildebrand M."/>
            <person name="Jenkins B.D."/>
            <person name="Jurka J."/>
            <person name="Kapitonov V.V."/>
            <person name="Kroger N."/>
            <person name="Lau W.W."/>
            <person name="Lane T.W."/>
            <person name="Larimer F.W."/>
            <person name="Lippmeier J.C."/>
            <person name="Lucas S."/>
            <person name="Medina M."/>
            <person name="Montsant A."/>
            <person name="Obornik M."/>
            <person name="Parker M.S."/>
            <person name="Palenik B."/>
            <person name="Pazour G.J."/>
            <person name="Richardson P.M."/>
            <person name="Rynearson T.A."/>
            <person name="Saito M.A."/>
            <person name="Schwartz D.C."/>
            <person name="Thamatrakoln K."/>
            <person name="Valentin K."/>
            <person name="Vardi A."/>
            <person name="Wilkerson F.P."/>
            <person name="Rokhsar D.S."/>
        </authorList>
    </citation>
    <scope>NUCLEOTIDE SEQUENCE [LARGE SCALE GENOMIC DNA]</scope>
    <source>
        <strain evidence="1 2">CCMP1335</strain>
    </source>
</reference>
<accession>B8C3I6</accession>
<dbReference type="InParanoid" id="B8C3I6"/>
<evidence type="ECO:0000313" key="1">
    <source>
        <dbReference type="EMBL" id="EED92570.1"/>
    </source>
</evidence>